<evidence type="ECO:0000313" key="3">
    <source>
        <dbReference type="EnsemblMetazoa" id="XP_019755850.1"/>
    </source>
</evidence>
<reference evidence="4" key="1">
    <citation type="journal article" date="2013" name="Genome Biol.">
        <title>Draft genome of the mountain pine beetle, Dendroctonus ponderosae Hopkins, a major forest pest.</title>
        <authorList>
            <person name="Keeling C.I."/>
            <person name="Yuen M.M."/>
            <person name="Liao N.Y."/>
            <person name="Docking T.R."/>
            <person name="Chan S.K."/>
            <person name="Taylor G.A."/>
            <person name="Palmquist D.L."/>
            <person name="Jackman S.D."/>
            <person name="Nguyen A."/>
            <person name="Li M."/>
            <person name="Henderson H."/>
            <person name="Janes J.K."/>
            <person name="Zhao Y."/>
            <person name="Pandoh P."/>
            <person name="Moore R."/>
            <person name="Sperling F.A."/>
            <person name="Huber D.P."/>
            <person name="Birol I."/>
            <person name="Jones S.J."/>
            <person name="Bohlmann J."/>
        </authorList>
    </citation>
    <scope>NUCLEOTIDE SEQUENCE</scope>
</reference>
<dbReference type="PROSITE" id="PS00028">
    <property type="entry name" value="ZINC_FINGER_C2H2_1"/>
    <property type="match status" value="1"/>
</dbReference>
<dbReference type="Proteomes" id="UP000019118">
    <property type="component" value="Unassembled WGS sequence"/>
</dbReference>
<reference evidence="3" key="2">
    <citation type="submission" date="2024-08" db="UniProtKB">
        <authorList>
            <consortium name="EnsemblMetazoa"/>
        </authorList>
    </citation>
    <scope>IDENTIFICATION</scope>
</reference>
<dbReference type="PROSITE" id="PS50157">
    <property type="entry name" value="ZINC_FINGER_C2H2_2"/>
    <property type="match status" value="1"/>
</dbReference>
<protein>
    <recommendedName>
        <fullName evidence="2">C2H2-type domain-containing protein</fullName>
    </recommendedName>
</protein>
<name>A0AAR5P426_DENPD</name>
<dbReference type="Gene3D" id="3.30.160.60">
    <property type="entry name" value="Classic Zinc Finger"/>
    <property type="match status" value="2"/>
</dbReference>
<dbReference type="GO" id="GO:0008270">
    <property type="term" value="F:zinc ion binding"/>
    <property type="evidence" value="ECO:0007669"/>
    <property type="project" value="UniProtKB-KW"/>
</dbReference>
<dbReference type="EnsemblMetazoa" id="XM_019900291.1">
    <property type="protein sequence ID" value="XP_019755850.1"/>
    <property type="gene ID" value="LOC109534569"/>
</dbReference>
<dbReference type="SMART" id="SM00355">
    <property type="entry name" value="ZnF_C2H2"/>
    <property type="match status" value="2"/>
</dbReference>
<evidence type="ECO:0000256" key="1">
    <source>
        <dbReference type="PROSITE-ProRule" id="PRU00042"/>
    </source>
</evidence>
<keyword evidence="4" id="KW-1185">Reference proteome</keyword>
<dbReference type="AlphaFoldDB" id="A0AAR5P426"/>
<dbReference type="PANTHER" id="PTHR33936:SF24">
    <property type="entry name" value="C2H2-TYPE DOMAIN-CONTAINING PROTEIN"/>
    <property type="match status" value="1"/>
</dbReference>
<keyword evidence="1" id="KW-0863">Zinc-finger</keyword>
<proteinExistence type="predicted"/>
<evidence type="ECO:0000313" key="4">
    <source>
        <dbReference type="Proteomes" id="UP000019118"/>
    </source>
</evidence>
<evidence type="ECO:0000259" key="2">
    <source>
        <dbReference type="PROSITE" id="PS50157"/>
    </source>
</evidence>
<dbReference type="InterPro" id="IPR013087">
    <property type="entry name" value="Znf_C2H2_type"/>
</dbReference>
<sequence>MNTESSCSHCSKVFSRKSSLKRHIEIKHPELKITDIFPGKKFQCKSSAKEFNNKKSYISHGRKFHEDVKEHRLIECSLCDFNHYLKDEMLSHMEQMHNLNLTPEVKHFRSKDEFLQFKLKEESESKCFFRKLGGSHKERVTQSQIFVCNRSLYYVPTGCSRRTLKTQGSCKMNAFCPASIKYREKNDECEISIIKTHTHEMDLEYLKLTGENKNSIAQKIASGISFNRILDEIRQSLYEGDELQRIHLLTRKDLLNIEKQYNLRTSFENHKNDAISVEGWVQQEQKYPVSSVLYYKTQGRIDLDIPNLNSDDFVLIIMNEAQAEILKKFGSKTLCIDGTHGLNQYGFELITLLVLDDLNQGFSCVFLLTNRTDTFVSQLFFSKIKGRIGDLNAENF</sequence>
<keyword evidence="1" id="KW-0479">Metal-binding</keyword>
<dbReference type="InterPro" id="IPR052797">
    <property type="entry name" value="RegFact_GeneExpr_CellDeath"/>
</dbReference>
<organism evidence="3 4">
    <name type="scientific">Dendroctonus ponderosae</name>
    <name type="common">Mountain pine beetle</name>
    <dbReference type="NCBI Taxonomy" id="77166"/>
    <lineage>
        <taxon>Eukaryota</taxon>
        <taxon>Metazoa</taxon>
        <taxon>Ecdysozoa</taxon>
        <taxon>Arthropoda</taxon>
        <taxon>Hexapoda</taxon>
        <taxon>Insecta</taxon>
        <taxon>Pterygota</taxon>
        <taxon>Neoptera</taxon>
        <taxon>Endopterygota</taxon>
        <taxon>Coleoptera</taxon>
        <taxon>Polyphaga</taxon>
        <taxon>Cucujiformia</taxon>
        <taxon>Curculionidae</taxon>
        <taxon>Scolytinae</taxon>
        <taxon>Dendroctonus</taxon>
    </lineage>
</organism>
<accession>A0AAR5P426</accession>
<dbReference type="PANTHER" id="PTHR33936">
    <property type="entry name" value="PROTEIN CBG17840"/>
    <property type="match status" value="1"/>
</dbReference>
<feature type="domain" description="C2H2-type" evidence="2">
    <location>
        <begin position="5"/>
        <end position="33"/>
    </location>
</feature>
<keyword evidence="1" id="KW-0862">Zinc</keyword>